<feature type="repeat" description="TPR" evidence="3">
    <location>
        <begin position="140"/>
        <end position="173"/>
    </location>
</feature>
<evidence type="ECO:0000256" key="3">
    <source>
        <dbReference type="PROSITE-ProRule" id="PRU00339"/>
    </source>
</evidence>
<name>A0A177WI60_BATDL</name>
<evidence type="ECO:0000313" key="6">
    <source>
        <dbReference type="Proteomes" id="UP000077115"/>
    </source>
</evidence>
<dbReference type="PANTHER" id="PTHR23083">
    <property type="entry name" value="TETRATRICOPEPTIDE REPEAT PROTEIN, TPR"/>
    <property type="match status" value="1"/>
</dbReference>
<dbReference type="InterPro" id="IPR019734">
    <property type="entry name" value="TPR_rpt"/>
</dbReference>
<reference evidence="5 6" key="2">
    <citation type="submission" date="2016-05" db="EMBL/GenBank/DDBJ databases">
        <title>Lineage-specific infection strategies underlie the spectrum of fungal disease in amphibians.</title>
        <authorList>
            <person name="Cuomo C.A."/>
            <person name="Farrer R.A."/>
            <person name="James T."/>
            <person name="Longcore J."/>
            <person name="Birren B."/>
        </authorList>
    </citation>
    <scope>NUCLEOTIDE SEQUENCE [LARGE SCALE GENOMIC DNA]</scope>
    <source>
        <strain evidence="5 6">JEL423</strain>
    </source>
</reference>
<dbReference type="SUPFAM" id="SSF48452">
    <property type="entry name" value="TPR-like"/>
    <property type="match status" value="2"/>
</dbReference>
<sequence>MASQKQQVMEAILDSNRQKGQWESLRDNVTKFHKKLVAHAAAMASSSSIPSSSSSLAAGASSTTSALEQLLLGEATLQLIIAKASSQEQIPYDRGPDFIYIPSVQLDSLTLADTIKYLEKTVLLCQNQASIQDLQAIWANQARVLLGQIYFNLGKMHEAIQYYKMAEFPNPLPSSAGSYARTMVVKKWTLMGWTYLRLDKHDLALEAFKNGGDFISLFLPQNEIEKPQEQEPDQWTIWAEKLLFSMSMGLVRTNDAEGARNAIRLYLQVVASTPPSFVSTKKIAMFRQHLLYLFELLPPSDPFSGIPNPDIGLNSSAGMHEQFIVIYNQIKTYLVQYEKMVTTLYNFPRGEDFTPLLKERYGRVLEVYEMWVKAEIAYICQSTEAIPVLMDRYYSLIETLYRATKHTFHSLKIIRYISHTFLFILTMHGDAVCRDERKEAQYVVSTYLFYWEKKSSLILEIERKRMGDQAMHMPATVSNNPESISQRLYGISLTEDVKSVDSQCLTFSSSSSTKSSLVMTDPNGTLLPVKSSLKATSNEMHLALESVVNHVDSQASRISDSSSTSHIQLLDVDGDSPLDAIGVLITGMQMLLITHEGDSEPLEQAAIYGEKAYNIAIKYAVNLPEYPFVLKSIYQWLGVVYGEQSLETSDHTERHSLQSEAKAMLEKAVAICNTDYILYYQLALQLAEMGESADAVDAINQSIGLKSDFPNAYNLLSLILNAKSQNSRALQVIQEGWRVCVIKYGKLQLINAANVADTNIESSITWDLIPVNIKEDMINLKFTQVALENALYGPRVSIETLHGLFNLLRRAIGIPFGADKSEGLADGTRLNGDSINISEIRSLSHSNSSQSITSQMDTPTRKIHNHMGSNIMSSSTSGFSIPLYRLRTYEMLISLWITTSAVYRELNHFEGARQAVEEAEQLVEQLAKLEQSIGNGTSRILRDQTAVGLMGSHSSVNSVQTTHTGKMRLLKPSKSRRAPSLDSRPITKKWGFASRCVRRILADVSFEHEMIQYNILTLQNKLPVPSKYSKYLSPVAAVEAERKSQLRKDARMPNSQSNASISSSITNSTINQTTDRTISDESVDSLFELEMTIQEGIFNVKSGLTEEMNPVANARVSFIRGDAASTMGPMLSSNKLQANQIPIEPRLSLDQIIKSLHYITMIDPDHLPTRVHLGILYLEKGETAQAEHWLLKACYQAKSRGAGGGRTGVTTVYGGATAIWGWLAWHTLSKVMRFVDRSNDAKHLLFFAMDLEKVQCVRGYECLARFSTSI</sequence>
<dbReference type="InterPro" id="IPR011990">
    <property type="entry name" value="TPR-like_helical_dom_sf"/>
</dbReference>
<dbReference type="InterPro" id="IPR051722">
    <property type="entry name" value="Endocytosis_PI4K-reg_protein"/>
</dbReference>
<dbReference type="Pfam" id="PF13181">
    <property type="entry name" value="TPR_8"/>
    <property type="match status" value="1"/>
</dbReference>
<comment type="function">
    <text evidence="1">Involved in endocytosis.</text>
</comment>
<reference evidence="5 6" key="1">
    <citation type="submission" date="2006-10" db="EMBL/GenBank/DDBJ databases">
        <title>The Genome Sequence of Batrachochytrium dendrobatidis JEL423.</title>
        <authorList>
            <consortium name="The Broad Institute Genome Sequencing Platform"/>
            <person name="Birren B."/>
            <person name="Lander E."/>
            <person name="Galagan J."/>
            <person name="Cuomo C."/>
            <person name="Devon K."/>
            <person name="Jaffe D."/>
            <person name="Butler J."/>
            <person name="Alvarez P."/>
            <person name="Gnerre S."/>
            <person name="Grabherr M."/>
            <person name="Kleber M."/>
            <person name="Mauceli E."/>
            <person name="Brockman W."/>
            <person name="Young S."/>
            <person name="LaButti K."/>
            <person name="Sykes S."/>
            <person name="DeCaprio D."/>
            <person name="Crawford M."/>
            <person name="Koehrsen M."/>
            <person name="Engels R."/>
            <person name="Montgomery P."/>
            <person name="Pearson M."/>
            <person name="Howarth C."/>
            <person name="Larson L."/>
            <person name="White J."/>
            <person name="O'Leary S."/>
            <person name="Kodira C."/>
            <person name="Zeng Q."/>
            <person name="Yandava C."/>
            <person name="Alvarado L."/>
            <person name="Longcore J."/>
            <person name="James T."/>
        </authorList>
    </citation>
    <scope>NUCLEOTIDE SEQUENCE [LARGE SCALE GENOMIC DNA]</scope>
    <source>
        <strain evidence="5 6">JEL423</strain>
    </source>
</reference>
<feature type="compositionally biased region" description="Low complexity" evidence="4">
    <location>
        <begin position="1054"/>
        <end position="1074"/>
    </location>
</feature>
<protein>
    <submittedName>
        <fullName evidence="5">Uncharacterized protein</fullName>
    </submittedName>
</protein>
<proteinExistence type="inferred from homology"/>
<dbReference type="Proteomes" id="UP000077115">
    <property type="component" value="Unassembled WGS sequence"/>
</dbReference>
<dbReference type="AlphaFoldDB" id="A0A177WI60"/>
<feature type="region of interest" description="Disordered" evidence="4">
    <location>
        <begin position="1043"/>
        <end position="1077"/>
    </location>
</feature>
<evidence type="ECO:0000256" key="4">
    <source>
        <dbReference type="SAM" id="MobiDB-lite"/>
    </source>
</evidence>
<dbReference type="PROSITE" id="PS50005">
    <property type="entry name" value="TPR"/>
    <property type="match status" value="1"/>
</dbReference>
<evidence type="ECO:0000256" key="2">
    <source>
        <dbReference type="ARBA" id="ARBA00038251"/>
    </source>
</evidence>
<evidence type="ECO:0000256" key="1">
    <source>
        <dbReference type="ARBA" id="ARBA00002550"/>
    </source>
</evidence>
<keyword evidence="3" id="KW-0802">TPR repeat</keyword>
<gene>
    <name evidence="5" type="ORF">BDEG_23617</name>
</gene>
<dbReference type="VEuPathDB" id="FungiDB:BDEG_23617"/>
<comment type="similarity">
    <text evidence="2">Belongs to the YPP1 family.</text>
</comment>
<dbReference type="OrthoDB" id="29013at2759"/>
<dbReference type="EMBL" id="DS022303">
    <property type="protein sequence ID" value="OAJ39799.1"/>
    <property type="molecule type" value="Genomic_DNA"/>
</dbReference>
<accession>A0A177WI60</accession>
<dbReference type="Gene3D" id="1.25.40.10">
    <property type="entry name" value="Tetratricopeptide repeat domain"/>
    <property type="match status" value="2"/>
</dbReference>
<evidence type="ECO:0000313" key="5">
    <source>
        <dbReference type="EMBL" id="OAJ39799.1"/>
    </source>
</evidence>
<organism evidence="5 6">
    <name type="scientific">Batrachochytrium dendrobatidis (strain JEL423)</name>
    <dbReference type="NCBI Taxonomy" id="403673"/>
    <lineage>
        <taxon>Eukaryota</taxon>
        <taxon>Fungi</taxon>
        <taxon>Fungi incertae sedis</taxon>
        <taxon>Chytridiomycota</taxon>
        <taxon>Chytridiomycota incertae sedis</taxon>
        <taxon>Chytridiomycetes</taxon>
        <taxon>Rhizophydiales</taxon>
        <taxon>Rhizophydiales incertae sedis</taxon>
        <taxon>Batrachochytrium</taxon>
    </lineage>
</organism>
<dbReference type="PANTHER" id="PTHR23083:SF464">
    <property type="entry name" value="TETRATRICOPEPTIDE REPEAT DOMAIN 7, ISOFORM A"/>
    <property type="match status" value="1"/>
</dbReference>
<dbReference type="STRING" id="403673.A0A177WI60"/>
<dbReference type="SMART" id="SM00028">
    <property type="entry name" value="TPR"/>
    <property type="match status" value="4"/>
</dbReference>